<reference evidence="1 2" key="1">
    <citation type="submission" date="2016-10" db="EMBL/GenBank/DDBJ databases">
        <authorList>
            <person name="de Groot N.N."/>
        </authorList>
    </citation>
    <scope>NUCLEOTIDE SEQUENCE [LARGE SCALE GENOMIC DNA]</scope>
    <source>
        <strain evidence="1 2">47C3B</strain>
    </source>
</reference>
<organism evidence="1 2">
    <name type="scientific">Mucilaginibacter pineti</name>
    <dbReference type="NCBI Taxonomy" id="1391627"/>
    <lineage>
        <taxon>Bacteria</taxon>
        <taxon>Pseudomonadati</taxon>
        <taxon>Bacteroidota</taxon>
        <taxon>Sphingobacteriia</taxon>
        <taxon>Sphingobacteriales</taxon>
        <taxon>Sphingobacteriaceae</taxon>
        <taxon>Mucilaginibacter</taxon>
    </lineage>
</organism>
<dbReference type="Proteomes" id="UP000199072">
    <property type="component" value="Unassembled WGS sequence"/>
</dbReference>
<accession>A0A1G7B3J2</accession>
<evidence type="ECO:0000313" key="1">
    <source>
        <dbReference type="EMBL" id="SDE21480.1"/>
    </source>
</evidence>
<sequence length="68" mass="7468">MEPLHNGPDVNVPKAEPRGLLCSNKDVNRGSALALGSQEIEAEALVSQLAELIVEVYFYEQGSKKERE</sequence>
<name>A0A1G7B3J2_9SPHI</name>
<dbReference type="AlphaFoldDB" id="A0A1G7B3J2"/>
<dbReference type="RefSeq" id="WP_091149573.1">
    <property type="nucleotide sequence ID" value="NZ_FNAI01000004.1"/>
</dbReference>
<evidence type="ECO:0000313" key="2">
    <source>
        <dbReference type="Proteomes" id="UP000199072"/>
    </source>
</evidence>
<keyword evidence="2" id="KW-1185">Reference proteome</keyword>
<proteinExistence type="predicted"/>
<dbReference type="EMBL" id="FNAI01000004">
    <property type="protein sequence ID" value="SDE21480.1"/>
    <property type="molecule type" value="Genomic_DNA"/>
</dbReference>
<gene>
    <name evidence="1" type="ORF">SAMN05216464_104382</name>
</gene>
<protein>
    <submittedName>
        <fullName evidence="1">Uncharacterized protein</fullName>
    </submittedName>
</protein>